<dbReference type="InterPro" id="IPR050708">
    <property type="entry name" value="T6SS_VgrG/RHS"/>
</dbReference>
<dbReference type="Pfam" id="PF05593">
    <property type="entry name" value="RHS_repeat"/>
    <property type="match status" value="2"/>
</dbReference>
<keyword evidence="1" id="KW-0677">Repeat</keyword>
<dbReference type="InterPro" id="IPR056823">
    <property type="entry name" value="TEN-like_YD-shell"/>
</dbReference>
<name>D4BJX6_9ENTR</name>
<accession>D4BJX6</accession>
<evidence type="ECO:0000313" key="5">
    <source>
        <dbReference type="EMBL" id="EFE05991.1"/>
    </source>
</evidence>
<dbReference type="EMBL" id="ABWL02000026">
    <property type="protein sequence ID" value="EFE05991.1"/>
    <property type="molecule type" value="Genomic_DNA"/>
</dbReference>
<dbReference type="InterPro" id="IPR045351">
    <property type="entry name" value="DUF6531"/>
</dbReference>
<gene>
    <name evidence="5" type="ORF">CIT292_10970</name>
</gene>
<feature type="domain" description="Teneurin-like YD-shell" evidence="4">
    <location>
        <begin position="691"/>
        <end position="845"/>
    </location>
</feature>
<dbReference type="Pfam" id="PF25023">
    <property type="entry name" value="TEN_YD-shell"/>
    <property type="match status" value="1"/>
</dbReference>
<feature type="domain" description="DUF6531" evidence="3">
    <location>
        <begin position="424"/>
        <end position="496"/>
    </location>
</feature>
<dbReference type="InterPro" id="IPR031325">
    <property type="entry name" value="RHS_repeat"/>
</dbReference>
<evidence type="ECO:0000256" key="1">
    <source>
        <dbReference type="ARBA" id="ARBA00022737"/>
    </source>
</evidence>
<dbReference type="PANTHER" id="PTHR32305:SF15">
    <property type="entry name" value="PROTEIN RHSA-RELATED"/>
    <property type="match status" value="1"/>
</dbReference>
<dbReference type="eggNOG" id="COG4104">
    <property type="taxonomic scope" value="Bacteria"/>
</dbReference>
<dbReference type="HOGENOM" id="CLU_001218_1_7_6"/>
<reference evidence="5 6" key="1">
    <citation type="submission" date="2010-02" db="EMBL/GenBank/DDBJ databases">
        <authorList>
            <person name="Weinstock G."/>
            <person name="Sodergren E."/>
            <person name="Clifton S."/>
            <person name="Fulton L."/>
            <person name="Fulton B."/>
            <person name="Courtney L."/>
            <person name="Fronick C."/>
            <person name="Harrison M."/>
            <person name="Strong C."/>
            <person name="Farmer C."/>
            <person name="Delahaunty K."/>
            <person name="Markovic C."/>
            <person name="Hall O."/>
            <person name="Minx P."/>
            <person name="Tomlinson C."/>
            <person name="Mitreva M."/>
            <person name="Nelson J."/>
            <person name="Hou S."/>
            <person name="Wollam A."/>
            <person name="Pepin K.H."/>
            <person name="Johnson M."/>
            <person name="Bhonagiri V."/>
            <person name="Zhang X."/>
            <person name="Suruliraj S."/>
            <person name="Warren W."/>
            <person name="Chinwalla A."/>
            <person name="Mardis E.R."/>
            <person name="Wilson R.K."/>
        </authorList>
    </citation>
    <scope>NUCLEOTIDE SEQUENCE [LARGE SCALE GENOMIC DNA]</scope>
    <source>
        <strain evidence="5 6">ATCC 29220</strain>
    </source>
</reference>
<dbReference type="RefSeq" id="WP_006688111.1">
    <property type="nucleotide sequence ID" value="NZ_GG730303.1"/>
</dbReference>
<dbReference type="Gene3D" id="2.180.10.10">
    <property type="entry name" value="RHS repeat-associated core"/>
    <property type="match status" value="2"/>
</dbReference>
<dbReference type="eggNOG" id="COG3209">
    <property type="taxonomic scope" value="Bacteria"/>
</dbReference>
<dbReference type="InterPro" id="IPR006530">
    <property type="entry name" value="YD"/>
</dbReference>
<sequence>MADKHIADGESAFRAVNSSPDACKVGDVVVPFDCFQVLSNKKQYSETVWARGFSVLNVGSVIAGTQSNAGKGVISGTSLGSGDCTILSGSPTVSVEGKAVALYGSLVGMNNMNCQGKLLTKQAPPNDVVKDNALPCNNPPVSSPRLEELMKSRQEVSNSLMESLRKSLDFSKGINSADEWTKEQIDKLRSVPLESGSGQMIYDMETGAEIPVDVYNAQNEINAGVVRGLLGFGRSLVSGIASLGNMLDQQLLEDPRVKPLEAMILAENIRLGNVCLEGIEKQISDTWDGIKAKASKEWDDFQNASAGDKAEIVTRALAEIATLPIPASEVGLLSKVGVAADLAKAAETTELVSDAGKIVNTAKATGEIANDLGKTADASETTSFLNKTDDIASKNKNDGPYVDENAQVNDGEGKTPDNASTCKGDPVDVGTGDLLQQLSVLTLPGALPLTLSRTYRSRPARVGLFGPKWVDEWSCSLQLQGKALHFTDPEGTVLYYPLPRNGVFNNARNSRQGYYRLFGDIRQTLTIVDQRRQLTMHFSPSASGCFLLSALHDRHNNQIDFIRADGLLVEIRRSDGYTLELGWERQQLMSIDLVTPQRQRLVTCNYDSNGFLAECDTFQFSHLWHEYTSEGWMTHWRDTDKTRFYIKYDVTGRVTETRTDEGYYCDRFIYDDEEKCTTYLDAEGGESRYWYNNDGLVIRTQDELGRESFARWDNTRLLSRTDALGRITKYIYNSNDEISQVSLPGGYSLYYDYNERGQLTRLSAPGNQVWQWAYDDKGSMVSLTDPQGRHQQFSYSEQGDLLARIMPNGAAWRWHHDALHRVQEATAPNGGVVQTEQDMLGRLLSVKDPLGYTTQFRHSKNHAGPQGSVEEINRPDGVRELMSQNGEKLPESFTDGEGKTTLYEYGAFDLLTAVVRPDGERLTCRYDKLTRLTEITNAEGGHYRLTYDNAGQLIAETDFTGRTLTYQYDAGGRCIRTTFPDGTHLNRRYNVTDQVTDEEVTQGNSDRVLSRTTFIYDELCRLTEARNDDATVTYEYDEASRITAETINGRRTEYRHDAELDTVAQRTTAGVTEYFTRGLMGELTSWRITGHAPLTFEYDLRGQETARKSEAGFYQRLDYTRTGMLAAQRAGSQAEPGVKNKDLQRQWGYDRAYNLTKISDSLRGTMVNSMTANDQIHQAAWADSGNALMQEERFTYDKNLNITRSQTWVNSVLESEAHQQQQHGRVVSREYKGWRHSAHRINPETGKAEEGRFVRIVRQDNTTWKYDANGRLTEKLVDKGGYRLLQWRYRWDARSQLTGLETPEGERWEYKYDPFGRRISKRCINRDRPGMDFHWNGNQLTEEIPVGPDNTPQVENVVRWMYEPGSFTPLARYEKGQLHYAVTDTVGRVQELLTEAGEIVWQGKQQLWGREESRNREGAPSCHLRFPGQYEDEESGLYYNRFRYYDCGTGQYLCADPTGLRGGLNPYGYVKNPLKYIDPLGLCKETGGRQVLNPESISGWEKAESMYDLIRFDPNDISLIAKNTGWKESIIARVKNHLFFKDHMLDRGLSRFDADPAIVNAWDRLKTGDYTASDINLLRHEQFESRFEGIFGTDYRVAHDAAERSGRVWE</sequence>
<feature type="region of interest" description="Disordered" evidence="2">
    <location>
        <begin position="389"/>
        <end position="422"/>
    </location>
</feature>
<evidence type="ECO:0000313" key="6">
    <source>
        <dbReference type="Proteomes" id="UP000003880"/>
    </source>
</evidence>
<evidence type="ECO:0000256" key="2">
    <source>
        <dbReference type="SAM" id="MobiDB-lite"/>
    </source>
</evidence>
<dbReference type="NCBIfam" id="TIGR01643">
    <property type="entry name" value="YD_repeat_2x"/>
    <property type="match status" value="7"/>
</dbReference>
<evidence type="ECO:0000259" key="4">
    <source>
        <dbReference type="Pfam" id="PF25023"/>
    </source>
</evidence>
<proteinExistence type="predicted"/>
<dbReference type="NCBIfam" id="TIGR03696">
    <property type="entry name" value="Rhs_assc_core"/>
    <property type="match status" value="1"/>
</dbReference>
<dbReference type="PRINTS" id="PR00394">
    <property type="entry name" value="RHSPROTEIN"/>
</dbReference>
<dbReference type="PANTHER" id="PTHR32305">
    <property type="match status" value="1"/>
</dbReference>
<organism evidence="5 6">
    <name type="scientific">Citrobacter youngae ATCC 29220</name>
    <dbReference type="NCBI Taxonomy" id="500640"/>
    <lineage>
        <taxon>Bacteria</taxon>
        <taxon>Pseudomonadati</taxon>
        <taxon>Pseudomonadota</taxon>
        <taxon>Gammaproteobacteria</taxon>
        <taxon>Enterobacterales</taxon>
        <taxon>Enterobacteriaceae</taxon>
        <taxon>Citrobacter</taxon>
        <taxon>Citrobacter freundii complex</taxon>
    </lineage>
</organism>
<evidence type="ECO:0000259" key="3">
    <source>
        <dbReference type="Pfam" id="PF20148"/>
    </source>
</evidence>
<comment type="caution">
    <text evidence="5">The sequence shown here is derived from an EMBL/GenBank/DDBJ whole genome shotgun (WGS) entry which is preliminary data.</text>
</comment>
<dbReference type="Proteomes" id="UP000003880">
    <property type="component" value="Unassembled WGS sequence"/>
</dbReference>
<dbReference type="Pfam" id="PF13665">
    <property type="entry name" value="Tox-PAAR-like"/>
    <property type="match status" value="1"/>
</dbReference>
<protein>
    <submittedName>
        <fullName evidence="5">RHS repeat-associated core domain protein</fullName>
    </submittedName>
</protein>
<dbReference type="Pfam" id="PF20148">
    <property type="entry name" value="DUF6531"/>
    <property type="match status" value="1"/>
</dbReference>
<dbReference type="InterPro" id="IPR022385">
    <property type="entry name" value="Rhs_assc_core"/>
</dbReference>